<keyword evidence="3 5" id="KW-0347">Helicase</keyword>
<dbReference type="Gene3D" id="3.40.50.300">
    <property type="entry name" value="P-loop containing nucleotide triphosphate hydrolases"/>
    <property type="match status" value="2"/>
</dbReference>
<dbReference type="CDD" id="cd18787">
    <property type="entry name" value="SF2_C_DEAD"/>
    <property type="match status" value="1"/>
</dbReference>
<keyword evidence="1 5" id="KW-0547">Nucleotide-binding</keyword>
<sequence>MKLFKELPLKQFIQDALLDIHFETLTPVQEEVIPQALDGQSLIVQSQTGSGKTHSFLVPILNQIDPDANEVQAVVTAPSRELAEQLYNVAIQIAEFSEKPIKVVRYIGGTDKQRQLEKLQNNEQPQLVIGTPGRIFDLMSENALWVQSTKTFVVDEADMTMDLGFLSIIDEIASRMPEELQIMVFSATIPQTLEVFLNKYMTAPKIIEIDNQGVIADMIENYLIYTRGRDRAEIAYSLLTMGEPYLALIFCNTKQYADEVSHFLKNKGLKVATIHGGLTPRERKRVMRQIRDLEFQYVVATDLAARGIDIPGTSMVINMEIPTELDFFIHRVGRTGRNNIKGVAYTLIEPDNERDIHTLEKKGIEFEYVDIVKDEIREVKARNARAKREDKKKNEDTVIKGMIQRNKKRKVKPGYKKKLDRQIQSHKRTQARQNKRKK</sequence>
<feature type="domain" description="Helicase ATP-binding" evidence="8">
    <location>
        <begin position="33"/>
        <end position="207"/>
    </location>
</feature>
<dbReference type="InterPro" id="IPR011545">
    <property type="entry name" value="DEAD/DEAH_box_helicase_dom"/>
</dbReference>
<dbReference type="GO" id="GO:0006401">
    <property type="term" value="P:RNA catabolic process"/>
    <property type="evidence" value="ECO:0007669"/>
    <property type="project" value="UniProtKB-UniRule"/>
</dbReference>
<gene>
    <name evidence="5" type="primary">cshB</name>
    <name evidence="11" type="ORF">HW423_04435</name>
</gene>
<comment type="similarity">
    <text evidence="5">Belongs to the DEAD box helicase family. CshB subfamily.</text>
</comment>
<dbReference type="InterPro" id="IPR014001">
    <property type="entry name" value="Helicase_ATP-bd"/>
</dbReference>
<feature type="compositionally biased region" description="Basic residues" evidence="7">
    <location>
        <begin position="405"/>
        <end position="438"/>
    </location>
</feature>
<keyword evidence="4 5" id="KW-0067">ATP-binding</keyword>
<organism evidence="11 12">
    <name type="scientific">Ruoffia halotolerans</name>
    <dbReference type="NCBI Taxonomy" id="2748684"/>
    <lineage>
        <taxon>Bacteria</taxon>
        <taxon>Bacillati</taxon>
        <taxon>Bacillota</taxon>
        <taxon>Bacilli</taxon>
        <taxon>Lactobacillales</taxon>
        <taxon>Aerococcaceae</taxon>
        <taxon>Ruoffia</taxon>
    </lineage>
</organism>
<dbReference type="SUPFAM" id="SSF52540">
    <property type="entry name" value="P-loop containing nucleoside triphosphate hydrolases"/>
    <property type="match status" value="1"/>
</dbReference>
<evidence type="ECO:0000259" key="9">
    <source>
        <dbReference type="PROSITE" id="PS51194"/>
    </source>
</evidence>
<dbReference type="GO" id="GO:0033592">
    <property type="term" value="F:RNA strand annealing activity"/>
    <property type="evidence" value="ECO:0007669"/>
    <property type="project" value="TreeGrafter"/>
</dbReference>
<evidence type="ECO:0000256" key="3">
    <source>
        <dbReference type="ARBA" id="ARBA00022806"/>
    </source>
</evidence>
<keyword evidence="5" id="KW-0963">Cytoplasm</keyword>
<dbReference type="PANTHER" id="PTHR47963:SF1">
    <property type="entry name" value="DEAD-BOX ATP-DEPENDENT RNA HELICASE CSHB"/>
    <property type="match status" value="1"/>
</dbReference>
<dbReference type="InterPro" id="IPR027417">
    <property type="entry name" value="P-loop_NTPase"/>
</dbReference>
<reference evidence="11 12" key="1">
    <citation type="submission" date="2020-06" db="EMBL/GenBank/DDBJ databases">
        <title>Reclassification of Facklamia ignava, Facklamia soureckii and Facklami tabacinasalis as Falseniella iganva gen. nov., comb. nov., Hutsoniella ignava gen. nov., comb. nov., and Ruoffia tabacinasalis gen. nov., comb. nov and description of Ruoffia haltotolerans sp. nov., isolated from hypersaline Inland Sea of Qatar.</title>
        <authorList>
            <person name="Fotedar R."/>
            <person name="Sankaranarayanan K."/>
            <person name="Lawson P."/>
            <person name="Caldwell M."/>
            <person name="Zeyara A."/>
            <person name="Al Malki A."/>
            <person name="Ali M."/>
        </authorList>
    </citation>
    <scope>NUCLEOTIDE SEQUENCE [LARGE SCALE GENOMIC DNA]</scope>
    <source>
        <strain evidence="11 12">INB8</strain>
    </source>
</reference>
<keyword evidence="5" id="KW-0694">RNA-binding</keyword>
<dbReference type="InterPro" id="IPR050547">
    <property type="entry name" value="DEAD_box_RNA_helicases"/>
</dbReference>
<dbReference type="SMART" id="SM00487">
    <property type="entry name" value="DEXDc"/>
    <property type="match status" value="1"/>
</dbReference>
<dbReference type="Proteomes" id="UP000571018">
    <property type="component" value="Unassembled WGS sequence"/>
</dbReference>
<accession>A0A839A5J5</accession>
<dbReference type="Pfam" id="PF00271">
    <property type="entry name" value="Helicase_C"/>
    <property type="match status" value="1"/>
</dbReference>
<dbReference type="EMBL" id="JACAOA010000008">
    <property type="protein sequence ID" value="MBA5729028.1"/>
    <property type="molecule type" value="Genomic_DNA"/>
</dbReference>
<dbReference type="AlphaFoldDB" id="A0A839A5J5"/>
<dbReference type="GO" id="GO:0005524">
    <property type="term" value="F:ATP binding"/>
    <property type="evidence" value="ECO:0007669"/>
    <property type="project" value="UniProtKB-UniRule"/>
</dbReference>
<dbReference type="HAMAP" id="MF_01494">
    <property type="entry name" value="DEAD_helicase_CshB"/>
    <property type="match status" value="1"/>
</dbReference>
<feature type="short sequence motif" description="Q motif" evidence="6">
    <location>
        <begin position="2"/>
        <end position="30"/>
    </location>
</feature>
<keyword evidence="12" id="KW-1185">Reference proteome</keyword>
<feature type="compositionally biased region" description="Basic and acidic residues" evidence="7">
    <location>
        <begin position="382"/>
        <end position="398"/>
    </location>
</feature>
<dbReference type="PROSITE" id="PS51192">
    <property type="entry name" value="HELICASE_ATP_BIND_1"/>
    <property type="match status" value="1"/>
</dbReference>
<comment type="function">
    <text evidence="5">Probable DEAD-box RNA helicase. May work in conjunction with the cold shock proteins to ensure proper initiation of transcription at low and optimal temperatures.</text>
</comment>
<dbReference type="InterPro" id="IPR001650">
    <property type="entry name" value="Helicase_C-like"/>
</dbReference>
<comment type="caution">
    <text evidence="11">The sequence shown here is derived from an EMBL/GenBank/DDBJ whole genome shotgun (WGS) entry which is preliminary data.</text>
</comment>
<dbReference type="InterPro" id="IPR030881">
    <property type="entry name" value="CshB"/>
</dbReference>
<dbReference type="CDD" id="cd00268">
    <property type="entry name" value="DEADc"/>
    <property type="match status" value="1"/>
</dbReference>
<evidence type="ECO:0000256" key="5">
    <source>
        <dbReference type="HAMAP-Rule" id="MF_01494"/>
    </source>
</evidence>
<dbReference type="InterPro" id="IPR044742">
    <property type="entry name" value="DEAD/DEAH_RhlB"/>
</dbReference>
<evidence type="ECO:0000256" key="7">
    <source>
        <dbReference type="SAM" id="MobiDB-lite"/>
    </source>
</evidence>
<dbReference type="PROSITE" id="PS51194">
    <property type="entry name" value="HELICASE_CTER"/>
    <property type="match status" value="1"/>
</dbReference>
<keyword evidence="5" id="KW-0346">Stress response</keyword>
<dbReference type="PANTHER" id="PTHR47963">
    <property type="entry name" value="DEAD-BOX ATP-DEPENDENT RNA HELICASE 47, MITOCHONDRIAL"/>
    <property type="match status" value="1"/>
</dbReference>
<dbReference type="GO" id="GO:0016787">
    <property type="term" value="F:hydrolase activity"/>
    <property type="evidence" value="ECO:0007669"/>
    <property type="project" value="UniProtKB-KW"/>
</dbReference>
<dbReference type="SMART" id="SM00490">
    <property type="entry name" value="HELICc"/>
    <property type="match status" value="1"/>
</dbReference>
<name>A0A839A5J5_9LACT</name>
<comment type="catalytic activity">
    <reaction evidence="5">
        <text>ATP + H2O = ADP + phosphate + H(+)</text>
        <dbReference type="Rhea" id="RHEA:13065"/>
        <dbReference type="ChEBI" id="CHEBI:15377"/>
        <dbReference type="ChEBI" id="CHEBI:15378"/>
        <dbReference type="ChEBI" id="CHEBI:30616"/>
        <dbReference type="ChEBI" id="CHEBI:43474"/>
        <dbReference type="ChEBI" id="CHEBI:456216"/>
        <dbReference type="EC" id="3.6.4.13"/>
    </reaction>
</comment>
<evidence type="ECO:0000256" key="1">
    <source>
        <dbReference type="ARBA" id="ARBA00022741"/>
    </source>
</evidence>
<dbReference type="EC" id="3.6.4.13" evidence="5"/>
<feature type="region of interest" description="Disordered" evidence="7">
    <location>
        <begin position="382"/>
        <end position="438"/>
    </location>
</feature>
<evidence type="ECO:0000259" key="8">
    <source>
        <dbReference type="PROSITE" id="PS51192"/>
    </source>
</evidence>
<dbReference type="RefSeq" id="WP_218930737.1">
    <property type="nucleotide sequence ID" value="NZ_JACAOA010000008.1"/>
</dbReference>
<evidence type="ECO:0000256" key="2">
    <source>
        <dbReference type="ARBA" id="ARBA00022801"/>
    </source>
</evidence>
<dbReference type="GO" id="GO:0005840">
    <property type="term" value="C:ribosome"/>
    <property type="evidence" value="ECO:0007669"/>
    <property type="project" value="TreeGrafter"/>
</dbReference>
<dbReference type="Pfam" id="PF00270">
    <property type="entry name" value="DEAD"/>
    <property type="match status" value="1"/>
</dbReference>
<dbReference type="InterPro" id="IPR014014">
    <property type="entry name" value="RNA_helicase_DEAD_Q_motif"/>
</dbReference>
<dbReference type="GO" id="GO:0005829">
    <property type="term" value="C:cytosol"/>
    <property type="evidence" value="ECO:0007669"/>
    <property type="project" value="TreeGrafter"/>
</dbReference>
<evidence type="ECO:0000313" key="11">
    <source>
        <dbReference type="EMBL" id="MBA5729028.1"/>
    </source>
</evidence>
<evidence type="ECO:0000313" key="12">
    <source>
        <dbReference type="Proteomes" id="UP000571018"/>
    </source>
</evidence>
<dbReference type="GO" id="GO:0003724">
    <property type="term" value="F:RNA helicase activity"/>
    <property type="evidence" value="ECO:0007669"/>
    <property type="project" value="UniProtKB-UniRule"/>
</dbReference>
<dbReference type="PROSITE" id="PS51195">
    <property type="entry name" value="Q_MOTIF"/>
    <property type="match status" value="1"/>
</dbReference>
<feature type="domain" description="Helicase C-terminal" evidence="9">
    <location>
        <begin position="218"/>
        <end position="380"/>
    </location>
</feature>
<evidence type="ECO:0000256" key="4">
    <source>
        <dbReference type="ARBA" id="ARBA00022840"/>
    </source>
</evidence>
<protein>
    <recommendedName>
        <fullName evidence="5">DEAD-box ATP-dependent RNA helicase CshB</fullName>
        <ecNumber evidence="5">3.6.4.13</ecNumber>
    </recommendedName>
</protein>
<proteinExistence type="inferred from homology"/>
<comment type="subcellular location">
    <subcellularLocation>
        <location evidence="5">Cytoplasm</location>
    </subcellularLocation>
</comment>
<evidence type="ECO:0000259" key="10">
    <source>
        <dbReference type="PROSITE" id="PS51195"/>
    </source>
</evidence>
<feature type="domain" description="DEAD-box RNA helicase Q" evidence="10">
    <location>
        <begin position="2"/>
        <end position="30"/>
    </location>
</feature>
<dbReference type="GO" id="GO:0009409">
    <property type="term" value="P:response to cold"/>
    <property type="evidence" value="ECO:0007669"/>
    <property type="project" value="InterPro"/>
</dbReference>
<keyword evidence="2 5" id="KW-0378">Hydrolase</keyword>
<evidence type="ECO:0000256" key="6">
    <source>
        <dbReference type="PROSITE-ProRule" id="PRU00552"/>
    </source>
</evidence>